<keyword evidence="2" id="KW-0012">Acyltransferase</keyword>
<reference evidence="2" key="1">
    <citation type="submission" date="2023-06" db="EMBL/GenBank/DDBJ databases">
        <title>MT1 and MT2 Draft Genomes of Novel Species.</title>
        <authorList>
            <person name="Venkateswaran K."/>
        </authorList>
    </citation>
    <scope>NUCLEOTIDE SEQUENCE</scope>
    <source>
        <strain evidence="2">IIF3SC-B10</strain>
    </source>
</reference>
<dbReference type="CDD" id="cd04301">
    <property type="entry name" value="NAT_SF"/>
    <property type="match status" value="1"/>
</dbReference>
<dbReference type="Pfam" id="PF00583">
    <property type="entry name" value="Acetyltransf_1"/>
    <property type="match status" value="1"/>
</dbReference>
<dbReference type="PROSITE" id="PS51186">
    <property type="entry name" value="GNAT"/>
    <property type="match status" value="1"/>
</dbReference>
<name>A0ABT8K026_9MICC</name>
<dbReference type="InterPro" id="IPR000182">
    <property type="entry name" value="GNAT_dom"/>
</dbReference>
<protein>
    <submittedName>
        <fullName evidence="2">GNAT family N-acetyltransferase</fullName>
        <ecNumber evidence="2">2.3.1.-</ecNumber>
    </submittedName>
</protein>
<dbReference type="Proteomes" id="UP001174209">
    <property type="component" value="Unassembled WGS sequence"/>
</dbReference>
<dbReference type="SUPFAM" id="SSF55729">
    <property type="entry name" value="Acyl-CoA N-acyltransferases (Nat)"/>
    <property type="match status" value="1"/>
</dbReference>
<gene>
    <name evidence="2" type="ORF">P5G52_03620</name>
</gene>
<dbReference type="EC" id="2.3.1.-" evidence="2"/>
<dbReference type="EMBL" id="JAROCG010000001">
    <property type="protein sequence ID" value="MDN4609947.1"/>
    <property type="molecule type" value="Genomic_DNA"/>
</dbReference>
<comment type="caution">
    <text evidence="2">The sequence shown here is derived from an EMBL/GenBank/DDBJ whole genome shotgun (WGS) entry which is preliminary data.</text>
</comment>
<evidence type="ECO:0000313" key="2">
    <source>
        <dbReference type="EMBL" id="MDN4609947.1"/>
    </source>
</evidence>
<keyword evidence="3" id="KW-1185">Reference proteome</keyword>
<sequence length="124" mass="13400">MQTLRVRQVPWANPVATGLREALRAENERGRGPSALPVREDDGNDIAVFLIAYELATGQPVGCGGLRLLGPTHADIDSIYVLPYARWSGVSQAITEELTSWARVHGITAVGPDETLAQLNALRL</sequence>
<feature type="domain" description="N-acetyltransferase" evidence="1">
    <location>
        <begin position="1"/>
        <end position="124"/>
    </location>
</feature>
<proteinExistence type="predicted"/>
<evidence type="ECO:0000259" key="1">
    <source>
        <dbReference type="PROSITE" id="PS51186"/>
    </source>
</evidence>
<dbReference type="RefSeq" id="WP_301224755.1">
    <property type="nucleotide sequence ID" value="NZ_JAROCG010000001.1"/>
</dbReference>
<evidence type="ECO:0000313" key="3">
    <source>
        <dbReference type="Proteomes" id="UP001174209"/>
    </source>
</evidence>
<organism evidence="2 3">
    <name type="scientific">Arthrobacter burdickii</name>
    <dbReference type="NCBI Taxonomy" id="3035920"/>
    <lineage>
        <taxon>Bacteria</taxon>
        <taxon>Bacillati</taxon>
        <taxon>Actinomycetota</taxon>
        <taxon>Actinomycetes</taxon>
        <taxon>Micrococcales</taxon>
        <taxon>Micrococcaceae</taxon>
        <taxon>Arthrobacter</taxon>
    </lineage>
</organism>
<dbReference type="InterPro" id="IPR016181">
    <property type="entry name" value="Acyl_CoA_acyltransferase"/>
</dbReference>
<accession>A0ABT8K026</accession>
<keyword evidence="2" id="KW-0808">Transferase</keyword>
<dbReference type="Gene3D" id="3.40.630.30">
    <property type="match status" value="1"/>
</dbReference>
<dbReference type="GO" id="GO:0016746">
    <property type="term" value="F:acyltransferase activity"/>
    <property type="evidence" value="ECO:0007669"/>
    <property type="project" value="UniProtKB-KW"/>
</dbReference>